<accession>A0A7W6GF09</accession>
<keyword evidence="2" id="KW-0560">Oxidoreductase</keyword>
<reference evidence="7 8" key="1">
    <citation type="submission" date="2020-08" db="EMBL/GenBank/DDBJ databases">
        <title>Genomic Encyclopedia of Type Strains, Phase IV (KMG-IV): sequencing the most valuable type-strain genomes for metagenomic binning, comparative biology and taxonomic classification.</title>
        <authorList>
            <person name="Goeker M."/>
        </authorList>
    </citation>
    <scope>NUCLEOTIDE SEQUENCE [LARGE SCALE GENOMIC DNA]</scope>
    <source>
        <strain evidence="7 8">DSM 25481</strain>
    </source>
</reference>
<dbReference type="RefSeq" id="WP_183394199.1">
    <property type="nucleotide sequence ID" value="NZ_JACIDR010000001.1"/>
</dbReference>
<evidence type="ECO:0000256" key="4">
    <source>
        <dbReference type="ARBA" id="ARBA00023284"/>
    </source>
</evidence>
<dbReference type="AlphaFoldDB" id="A0A7W6GF09"/>
<dbReference type="SUPFAM" id="SSF52833">
    <property type="entry name" value="Thioredoxin-like"/>
    <property type="match status" value="1"/>
</dbReference>
<dbReference type="CDD" id="cd03023">
    <property type="entry name" value="DsbA_Com1_like"/>
    <property type="match status" value="1"/>
</dbReference>
<dbReference type="Gene3D" id="3.40.30.10">
    <property type="entry name" value="Glutaredoxin"/>
    <property type="match status" value="1"/>
</dbReference>
<dbReference type="InterPro" id="IPR036249">
    <property type="entry name" value="Thioredoxin-like_sf"/>
</dbReference>
<dbReference type="PANTHER" id="PTHR13887">
    <property type="entry name" value="GLUTATHIONE S-TRANSFERASE KAPPA"/>
    <property type="match status" value="1"/>
</dbReference>
<comment type="caution">
    <text evidence="7">The sequence shown here is derived from an EMBL/GenBank/DDBJ whole genome shotgun (WGS) entry which is preliminary data.</text>
</comment>
<dbReference type="InterPro" id="IPR041205">
    <property type="entry name" value="ScsC_N"/>
</dbReference>
<evidence type="ECO:0000256" key="3">
    <source>
        <dbReference type="ARBA" id="ARBA00023157"/>
    </source>
</evidence>
<dbReference type="GO" id="GO:0016491">
    <property type="term" value="F:oxidoreductase activity"/>
    <property type="evidence" value="ECO:0007669"/>
    <property type="project" value="UniProtKB-KW"/>
</dbReference>
<evidence type="ECO:0000256" key="1">
    <source>
        <dbReference type="ARBA" id="ARBA00022729"/>
    </source>
</evidence>
<keyword evidence="8" id="KW-1185">Reference proteome</keyword>
<dbReference type="Proteomes" id="UP000528964">
    <property type="component" value="Unassembled WGS sequence"/>
</dbReference>
<keyword evidence="3" id="KW-1015">Disulfide bond</keyword>
<dbReference type="PANTHER" id="PTHR13887:SF14">
    <property type="entry name" value="DISULFIDE BOND FORMATION PROTEIN D"/>
    <property type="match status" value="1"/>
</dbReference>
<keyword evidence="7" id="KW-0413">Isomerase</keyword>
<dbReference type="InterPro" id="IPR013766">
    <property type="entry name" value="Thioredoxin_domain"/>
</dbReference>
<sequence>MRLFLRLALAGALALSAAWPAVAFDAKEKEEIGAVVREYLLQHPEVLLDAQRELQRRQEARLDEQRKGALKNYVAKIDASKLHAVMGDPKGDVTLVEFFDYNCGYCRRALRDLDALIAADPKLRIVLMELPVIRQESLGAAQVSLAVSHAAPDKFRAFHEKLLGGQSLATKSRALAVAKEVGLDPAKIEAAMNGPEVRKALLESKELADELGVEATPTFVIGDAVVPNTSSVVDDLQGRIAALRTCGKSVC</sequence>
<evidence type="ECO:0000256" key="5">
    <source>
        <dbReference type="SAM" id="SignalP"/>
    </source>
</evidence>
<protein>
    <submittedName>
        <fullName evidence="7">Protein-disulfide isomerase</fullName>
    </submittedName>
</protein>
<dbReference type="Pfam" id="PF01323">
    <property type="entry name" value="DSBA"/>
    <property type="match status" value="1"/>
</dbReference>
<dbReference type="EMBL" id="JACIDR010000001">
    <property type="protein sequence ID" value="MBB3972422.1"/>
    <property type="molecule type" value="Genomic_DNA"/>
</dbReference>
<evidence type="ECO:0000259" key="6">
    <source>
        <dbReference type="PROSITE" id="PS51352"/>
    </source>
</evidence>
<evidence type="ECO:0000256" key="2">
    <source>
        <dbReference type="ARBA" id="ARBA00023002"/>
    </source>
</evidence>
<evidence type="ECO:0000313" key="8">
    <source>
        <dbReference type="Proteomes" id="UP000528964"/>
    </source>
</evidence>
<keyword evidence="4" id="KW-0676">Redox-active center</keyword>
<name>A0A7W6GF09_9HYPH</name>
<dbReference type="PROSITE" id="PS51352">
    <property type="entry name" value="THIOREDOXIN_2"/>
    <property type="match status" value="1"/>
</dbReference>
<feature type="domain" description="Thioredoxin" evidence="6">
    <location>
        <begin position="15"/>
        <end position="245"/>
    </location>
</feature>
<proteinExistence type="predicted"/>
<dbReference type="Pfam" id="PF18312">
    <property type="entry name" value="ScsC_N"/>
    <property type="match status" value="1"/>
</dbReference>
<dbReference type="InterPro" id="IPR001853">
    <property type="entry name" value="DSBA-like_thioredoxin_dom"/>
</dbReference>
<feature type="chain" id="PRO_5030623720" evidence="5">
    <location>
        <begin position="24"/>
        <end position="251"/>
    </location>
</feature>
<gene>
    <name evidence="7" type="ORF">GGR24_001055</name>
</gene>
<evidence type="ECO:0000313" key="7">
    <source>
        <dbReference type="EMBL" id="MBB3972422.1"/>
    </source>
</evidence>
<organism evidence="7 8">
    <name type="scientific">Hansschlegelia beijingensis</name>
    <dbReference type="NCBI Taxonomy" id="1133344"/>
    <lineage>
        <taxon>Bacteria</taxon>
        <taxon>Pseudomonadati</taxon>
        <taxon>Pseudomonadota</taxon>
        <taxon>Alphaproteobacteria</taxon>
        <taxon>Hyphomicrobiales</taxon>
        <taxon>Methylopilaceae</taxon>
        <taxon>Hansschlegelia</taxon>
    </lineage>
</organism>
<keyword evidence="1 5" id="KW-0732">Signal</keyword>
<feature type="signal peptide" evidence="5">
    <location>
        <begin position="1"/>
        <end position="23"/>
    </location>
</feature>
<dbReference type="GO" id="GO:0016853">
    <property type="term" value="F:isomerase activity"/>
    <property type="evidence" value="ECO:0007669"/>
    <property type="project" value="UniProtKB-KW"/>
</dbReference>